<proteinExistence type="predicted"/>
<gene>
    <name evidence="3" type="ORF">H4R34_000332</name>
</gene>
<keyword evidence="4" id="KW-1185">Reference proteome</keyword>
<keyword evidence="1" id="KW-0175">Coiled coil</keyword>
<dbReference type="OrthoDB" id="5576453at2759"/>
<evidence type="ECO:0000313" key="3">
    <source>
        <dbReference type="EMBL" id="KAJ1984988.1"/>
    </source>
</evidence>
<feature type="coiled-coil region" evidence="1">
    <location>
        <begin position="25"/>
        <end position="77"/>
    </location>
</feature>
<reference evidence="3" key="1">
    <citation type="submission" date="2022-07" db="EMBL/GenBank/DDBJ databases">
        <title>Phylogenomic reconstructions and comparative analyses of Kickxellomycotina fungi.</title>
        <authorList>
            <person name="Reynolds N.K."/>
            <person name="Stajich J.E."/>
            <person name="Barry K."/>
            <person name="Grigoriev I.V."/>
            <person name="Crous P."/>
            <person name="Smith M.E."/>
        </authorList>
    </citation>
    <scope>NUCLEOTIDE SEQUENCE</scope>
    <source>
        <strain evidence="3">RSA 567</strain>
    </source>
</reference>
<evidence type="ECO:0008006" key="5">
    <source>
        <dbReference type="Google" id="ProtNLM"/>
    </source>
</evidence>
<comment type="caution">
    <text evidence="3">The sequence shown here is derived from an EMBL/GenBank/DDBJ whole genome shotgun (WGS) entry which is preliminary data.</text>
</comment>
<evidence type="ECO:0000256" key="2">
    <source>
        <dbReference type="SAM" id="MobiDB-lite"/>
    </source>
</evidence>
<organism evidence="3 4">
    <name type="scientific">Dimargaris verticillata</name>
    <dbReference type="NCBI Taxonomy" id="2761393"/>
    <lineage>
        <taxon>Eukaryota</taxon>
        <taxon>Fungi</taxon>
        <taxon>Fungi incertae sedis</taxon>
        <taxon>Zoopagomycota</taxon>
        <taxon>Kickxellomycotina</taxon>
        <taxon>Dimargaritomycetes</taxon>
        <taxon>Dimargaritales</taxon>
        <taxon>Dimargaritaceae</taxon>
        <taxon>Dimargaris</taxon>
    </lineage>
</organism>
<name>A0A9W8EC01_9FUNG</name>
<dbReference type="EMBL" id="JANBQB010000007">
    <property type="protein sequence ID" value="KAJ1984988.1"/>
    <property type="molecule type" value="Genomic_DNA"/>
</dbReference>
<dbReference type="Proteomes" id="UP001151582">
    <property type="component" value="Unassembled WGS sequence"/>
</dbReference>
<evidence type="ECO:0000313" key="4">
    <source>
        <dbReference type="Proteomes" id="UP001151582"/>
    </source>
</evidence>
<dbReference type="AlphaFoldDB" id="A0A9W8EC01"/>
<sequence length="81" mass="8938">MSEAQATSPAPAPATDDQPNPLEAIEKLETMLDDMGSKLDEFSQNSTKHFDAIERRLEKMGENLKEMERLSENAESAPSAD</sequence>
<protein>
    <recommendedName>
        <fullName evidence="5">Heat shock factor binding protein 1-domain-containing protein</fullName>
    </recommendedName>
</protein>
<evidence type="ECO:0000256" key="1">
    <source>
        <dbReference type="SAM" id="Coils"/>
    </source>
</evidence>
<feature type="region of interest" description="Disordered" evidence="2">
    <location>
        <begin position="1"/>
        <end position="21"/>
    </location>
</feature>
<accession>A0A9W8EC01</accession>